<keyword evidence="2" id="KW-0732">Signal</keyword>
<feature type="signal peptide" evidence="2">
    <location>
        <begin position="1"/>
        <end position="25"/>
    </location>
</feature>
<sequence length="125" mass="12786">MAMTARTVLLLVVLVHVLGVLAAAARPLEGDARTGGWLESGIGMVTQLLRGAKYSTSIGKAMTARMVKAALLLLLVVQVLSVLAAATRPLVGDGMDGLLEDGGIGMVRQILGAAKSGPNPPTHCC</sequence>
<organism evidence="3 4">
    <name type="scientific">Dichanthelium oligosanthes</name>
    <dbReference type="NCBI Taxonomy" id="888268"/>
    <lineage>
        <taxon>Eukaryota</taxon>
        <taxon>Viridiplantae</taxon>
        <taxon>Streptophyta</taxon>
        <taxon>Embryophyta</taxon>
        <taxon>Tracheophyta</taxon>
        <taxon>Spermatophyta</taxon>
        <taxon>Magnoliopsida</taxon>
        <taxon>Liliopsida</taxon>
        <taxon>Poales</taxon>
        <taxon>Poaceae</taxon>
        <taxon>PACMAD clade</taxon>
        <taxon>Panicoideae</taxon>
        <taxon>Panicodae</taxon>
        <taxon>Paniceae</taxon>
        <taxon>Dichantheliinae</taxon>
        <taxon>Dichanthelium</taxon>
    </lineage>
</organism>
<accession>A0A1E5WBE7</accession>
<keyword evidence="1" id="KW-0812">Transmembrane</keyword>
<evidence type="ECO:0000256" key="1">
    <source>
        <dbReference type="SAM" id="Phobius"/>
    </source>
</evidence>
<keyword evidence="1" id="KW-0472">Membrane</keyword>
<proteinExistence type="predicted"/>
<protein>
    <submittedName>
        <fullName evidence="3">Uncharacterized protein</fullName>
    </submittedName>
</protein>
<keyword evidence="1" id="KW-1133">Transmembrane helix</keyword>
<name>A0A1E5WBE7_9POAL</name>
<evidence type="ECO:0000313" key="3">
    <source>
        <dbReference type="EMBL" id="OEL34749.1"/>
    </source>
</evidence>
<dbReference type="AlphaFoldDB" id="A0A1E5WBE7"/>
<keyword evidence="4" id="KW-1185">Reference proteome</keyword>
<dbReference type="EMBL" id="LWDX02014439">
    <property type="protein sequence ID" value="OEL34749.1"/>
    <property type="molecule type" value="Genomic_DNA"/>
</dbReference>
<evidence type="ECO:0000313" key="4">
    <source>
        <dbReference type="Proteomes" id="UP000095767"/>
    </source>
</evidence>
<gene>
    <name evidence="3" type="ORF">BAE44_0004233</name>
</gene>
<feature type="transmembrane region" description="Helical" evidence="1">
    <location>
        <begin position="70"/>
        <end position="91"/>
    </location>
</feature>
<comment type="caution">
    <text evidence="3">The sequence shown here is derived from an EMBL/GenBank/DDBJ whole genome shotgun (WGS) entry which is preliminary data.</text>
</comment>
<feature type="chain" id="PRO_5009189077" evidence="2">
    <location>
        <begin position="26"/>
        <end position="125"/>
    </location>
</feature>
<reference evidence="3 4" key="1">
    <citation type="submission" date="2016-09" db="EMBL/GenBank/DDBJ databases">
        <title>The draft genome of Dichanthelium oligosanthes: A C3 panicoid grass species.</title>
        <authorList>
            <person name="Studer A.J."/>
            <person name="Schnable J.C."/>
            <person name="Brutnell T.P."/>
        </authorList>
    </citation>
    <scope>NUCLEOTIDE SEQUENCE [LARGE SCALE GENOMIC DNA]</scope>
    <source>
        <strain evidence="4">cv. Kellogg 1175</strain>
        <tissue evidence="3">Leaf</tissue>
    </source>
</reference>
<evidence type="ECO:0000256" key="2">
    <source>
        <dbReference type="SAM" id="SignalP"/>
    </source>
</evidence>
<dbReference type="OrthoDB" id="693867at2759"/>
<dbReference type="Proteomes" id="UP000095767">
    <property type="component" value="Unassembled WGS sequence"/>
</dbReference>